<dbReference type="EMBL" id="GG662464">
    <property type="protein sequence ID" value="EAS03901.2"/>
    <property type="molecule type" value="Genomic_DNA"/>
</dbReference>
<reference evidence="4" key="1">
    <citation type="journal article" date="2006" name="PLoS Biol.">
        <title>Macronuclear genome sequence of the ciliate Tetrahymena thermophila, a model eukaryote.</title>
        <authorList>
            <person name="Eisen J.A."/>
            <person name="Coyne R.S."/>
            <person name="Wu M."/>
            <person name="Wu D."/>
            <person name="Thiagarajan M."/>
            <person name="Wortman J.R."/>
            <person name="Badger J.H."/>
            <person name="Ren Q."/>
            <person name="Amedeo P."/>
            <person name="Jones K.M."/>
            <person name="Tallon L.J."/>
            <person name="Delcher A.L."/>
            <person name="Salzberg S.L."/>
            <person name="Silva J.C."/>
            <person name="Haas B.J."/>
            <person name="Majoros W.H."/>
            <person name="Farzad M."/>
            <person name="Carlton J.M."/>
            <person name="Smith R.K. Jr."/>
            <person name="Garg J."/>
            <person name="Pearlman R.E."/>
            <person name="Karrer K.M."/>
            <person name="Sun L."/>
            <person name="Manning G."/>
            <person name="Elde N.C."/>
            <person name="Turkewitz A.P."/>
            <person name="Asai D.J."/>
            <person name="Wilkes D.E."/>
            <person name="Wang Y."/>
            <person name="Cai H."/>
            <person name="Collins K."/>
            <person name="Stewart B.A."/>
            <person name="Lee S.R."/>
            <person name="Wilamowska K."/>
            <person name="Weinberg Z."/>
            <person name="Ruzzo W.L."/>
            <person name="Wloga D."/>
            <person name="Gaertig J."/>
            <person name="Frankel J."/>
            <person name="Tsao C.-C."/>
            <person name="Gorovsky M.A."/>
            <person name="Keeling P.J."/>
            <person name="Waller R.F."/>
            <person name="Patron N.J."/>
            <person name="Cherry J.M."/>
            <person name="Stover N.A."/>
            <person name="Krieger C.J."/>
            <person name="del Toro C."/>
            <person name="Ryder H.F."/>
            <person name="Williamson S.C."/>
            <person name="Barbeau R.A."/>
            <person name="Hamilton E.P."/>
            <person name="Orias E."/>
        </authorList>
    </citation>
    <scope>NUCLEOTIDE SEQUENCE [LARGE SCALE GENOMIC DNA]</scope>
    <source>
        <strain evidence="4">SB210</strain>
    </source>
</reference>
<evidence type="ECO:0000256" key="1">
    <source>
        <dbReference type="SAM" id="MobiDB-lite"/>
    </source>
</evidence>
<feature type="transmembrane region" description="Helical" evidence="2">
    <location>
        <begin position="88"/>
        <end position="106"/>
    </location>
</feature>
<feature type="compositionally biased region" description="Polar residues" evidence="1">
    <location>
        <begin position="1053"/>
        <end position="1071"/>
    </location>
</feature>
<protein>
    <submittedName>
        <fullName evidence="3">Transmembrane protein, putative</fullName>
    </submittedName>
</protein>
<feature type="transmembrane region" description="Helical" evidence="2">
    <location>
        <begin position="167"/>
        <end position="190"/>
    </location>
</feature>
<keyword evidence="2" id="KW-1133">Transmembrane helix</keyword>
<dbReference type="Proteomes" id="UP000009168">
    <property type="component" value="Unassembled WGS sequence"/>
</dbReference>
<keyword evidence="4" id="KW-1185">Reference proteome</keyword>
<feature type="transmembrane region" description="Helical" evidence="2">
    <location>
        <begin position="1610"/>
        <end position="1633"/>
    </location>
</feature>
<gene>
    <name evidence="3" type="ORF">TTHERM_00455400</name>
</gene>
<feature type="compositionally biased region" description="Basic residues" evidence="1">
    <location>
        <begin position="1186"/>
        <end position="1199"/>
    </location>
</feature>
<feature type="region of interest" description="Disordered" evidence="1">
    <location>
        <begin position="822"/>
        <end position="845"/>
    </location>
</feature>
<dbReference type="KEGG" id="tet:TTHERM_00455400"/>
<keyword evidence="2" id="KW-0472">Membrane</keyword>
<accession>I7MI53</accession>
<feature type="transmembrane region" description="Helical" evidence="2">
    <location>
        <begin position="1918"/>
        <end position="1940"/>
    </location>
</feature>
<dbReference type="OrthoDB" id="299369at2759"/>
<organism evidence="3 4">
    <name type="scientific">Tetrahymena thermophila (strain SB210)</name>
    <dbReference type="NCBI Taxonomy" id="312017"/>
    <lineage>
        <taxon>Eukaryota</taxon>
        <taxon>Sar</taxon>
        <taxon>Alveolata</taxon>
        <taxon>Ciliophora</taxon>
        <taxon>Intramacronucleata</taxon>
        <taxon>Oligohymenophorea</taxon>
        <taxon>Hymenostomatida</taxon>
        <taxon>Tetrahymenina</taxon>
        <taxon>Tetrahymenidae</taxon>
        <taxon>Tetrahymena</taxon>
    </lineage>
</organism>
<proteinExistence type="predicted"/>
<name>I7MI53_TETTS</name>
<feature type="region of interest" description="Disordered" evidence="1">
    <location>
        <begin position="1052"/>
        <end position="1071"/>
    </location>
</feature>
<dbReference type="RefSeq" id="XP_001024146.2">
    <property type="nucleotide sequence ID" value="XM_001024146.2"/>
</dbReference>
<feature type="region of interest" description="Disordered" evidence="1">
    <location>
        <begin position="1007"/>
        <end position="1029"/>
    </location>
</feature>
<evidence type="ECO:0000256" key="2">
    <source>
        <dbReference type="SAM" id="Phobius"/>
    </source>
</evidence>
<dbReference type="InParanoid" id="I7MI53"/>
<feature type="transmembrane region" description="Helical" evidence="2">
    <location>
        <begin position="236"/>
        <end position="256"/>
    </location>
</feature>
<feature type="transmembrane region" description="Helical" evidence="2">
    <location>
        <begin position="2140"/>
        <end position="2160"/>
    </location>
</feature>
<keyword evidence="2 3" id="KW-0812">Transmembrane</keyword>
<dbReference type="PANTHER" id="PTHR31600:SF2">
    <property type="entry name" value="GAMETE ENRICHED GENE 10 PROTEIN-RELATED"/>
    <property type="match status" value="1"/>
</dbReference>
<dbReference type="eggNOG" id="ENOG502SSC8">
    <property type="taxonomic scope" value="Eukaryota"/>
</dbReference>
<feature type="transmembrane region" description="Helical" evidence="2">
    <location>
        <begin position="211"/>
        <end position="230"/>
    </location>
</feature>
<evidence type="ECO:0000313" key="3">
    <source>
        <dbReference type="EMBL" id="EAS03901.2"/>
    </source>
</evidence>
<feature type="compositionally biased region" description="Basic and acidic residues" evidence="1">
    <location>
        <begin position="1008"/>
        <end position="1017"/>
    </location>
</feature>
<dbReference type="InterPro" id="IPR052994">
    <property type="entry name" value="Tiny_macrocysts_regulators"/>
</dbReference>
<dbReference type="GeneID" id="7823410"/>
<feature type="compositionally biased region" description="Polar residues" evidence="1">
    <location>
        <begin position="1165"/>
        <end position="1179"/>
    </location>
</feature>
<evidence type="ECO:0000313" key="4">
    <source>
        <dbReference type="Proteomes" id="UP000009168"/>
    </source>
</evidence>
<feature type="compositionally biased region" description="Polar residues" evidence="1">
    <location>
        <begin position="1129"/>
        <end position="1142"/>
    </location>
</feature>
<feature type="transmembrane region" description="Helical" evidence="2">
    <location>
        <begin position="1811"/>
        <end position="1831"/>
    </location>
</feature>
<feature type="transmembrane region" description="Helical" evidence="2">
    <location>
        <begin position="263"/>
        <end position="282"/>
    </location>
</feature>
<feature type="transmembrane region" description="Helical" evidence="2">
    <location>
        <begin position="26"/>
        <end position="48"/>
    </location>
</feature>
<dbReference type="PANTHER" id="PTHR31600">
    <property type="entry name" value="TINY MACROCYSTS PROTEIN B-RELATED"/>
    <property type="match status" value="1"/>
</dbReference>
<feature type="compositionally biased region" description="Low complexity" evidence="1">
    <location>
        <begin position="1200"/>
        <end position="1210"/>
    </location>
</feature>
<feature type="compositionally biased region" description="Acidic residues" evidence="1">
    <location>
        <begin position="1143"/>
        <end position="1162"/>
    </location>
</feature>
<feature type="region of interest" description="Disordered" evidence="1">
    <location>
        <begin position="1105"/>
        <end position="1222"/>
    </location>
</feature>
<feature type="compositionally biased region" description="Basic and acidic residues" evidence="1">
    <location>
        <begin position="1113"/>
        <end position="1127"/>
    </location>
</feature>
<sequence length="2205" mass="256516">MKNRLVLAVEKIVKNFVVLTNNSLDYHYRLDIVIIVLSYFQILSYYLFSTDGDRNNFDYSYRDLGKVMGIIGMPTILLYELSMKVKCLFLIVPGCIIFIYLILTLICLKDSGYIMNKLEQKEEYRLFVTIFSYYSVTYNYYLFNILLSLALMPISQIVYDGTANSNLYIIIISIILTLIILFKAFFFSYFAELSYSAVEKSLSRNIVTNSYAFQTLLKCIMNIINIFQANGNFFKGLQAALVFLYLLIALFELFYLRPYTKQILVKGILYSIVLTFTITFFNLISNDYFEVCTLISFPLLSILLNSAWNFGVYNKEILGNVNLNNHMMRDLHYRIGLLIYQQEELLYDKNESFILFSLLQQHKMKCIDKFCFCKRRVILKSIQGTRMTINQDFMKRYILMLVHRMGDYFKLCKFNSRDIIYFVHYIYLLNEFDQSTLALAQLNQMMFQNRNSNKFGLYQMTILSILNQHIKQRMTQNNMINKNEKVSIFTQVVESFLCSEQNSKEVKKDIADVLDLKIKFFDSILMGKFEKAQEMYQQSDLITQIMTKTEKNLEDLYFAYPSNKQKSLMSFYQAEILNNFYKAFSYQHLVVDNKVSQLYQKSPINFFSSEMIYLIVAYGKEKGRIKNYSQKAASFFGYEKERFDFVRSIEDLIPPGISAVHDAFVNNFFQTGSSGFFRNLGTSLAKLESGFLLPIEILFDINFLVQDEFTFVVFLRQLMSKNVFLIIDEHGRIGGITENFFKQIGAPPDLHRDVLIKLSQSLNINNLIPTFWDLMNQMQEQEVTEAKHFDVSLKFIKDLDKFVTRNTDLLKKNQAQELNLKASVNNKKKKIKKSPKDGQVNSPNQQSQLAMAYIKKSSFFNNESSNNNITQNSLSYFTPNSTPLNPLSDISDRSLHSHHTLNSRKTLRSAKSFVSRKTLGWKKSKMAKFQTNLIIRTRNFVTDDASVAFKYYIVELEDLKKPQANDWLGSNSDSYASNTTPQRSFMTMKTGKSINTLASGSFQMSNHSLEEEKERNLNIDGEDDNLDYNGEQTQYKLSKYNTILQPIEEEQNDLNQKRSSSQNQFQTNQASIFSGKKQLGWVTRIVNMRKQKIQEQQERDQNQFITQVNTEQSEDKNIQRIKTEKKLQNRQQTPLEKNSNNESQEDLESDNQGQEDDEDNEDGYTASNNQTSMSRTSGAKSERSSKSSKKSVKSSKKANSRQSLQSSNQQGLKKGTTAQNEDTASFTKGQTLMSHDNNLGVIHNLDQLNENKSFLGFIHNQTNKLKEEEEQQLSSQKRIESERDINKLNLNQRIDSKNKISFINVDLFVHSDSKKEPGSNINSVVQEEKQVNKLNGIDLNHKNYFDDNILDESNRQAMKDQVSGHIENSNLLFTLDRSNISYNKNHEEQNGEKKLSLIKQGQNSIKHLNNSLNIDTLSQKQISTSVSNNQIPLSIISGQELDNIPSTNYRGIPLLSKNFSPIISNNQKDTIREDYLLKLGNKQSDIEEDINSYKDYQQKFYNNEFGGGESDIASQTIKMVGSQIEVNAKEEQIAKESHIYKIDENFVQTIFKCFSQNSSTENDDKKQNGQNLDANLKLQQDNVRTSKQYFVYEQLNSFQKSSKIPQSIQFGLFFWILGLLIFLAFCLTLLFSIRSKFNNFDNTLNLLNVQNEIILPVNNLQTLSLLNKQSMLNGYNPSDQNVSLIQSILLEGVSYYLSYFQTSLQFRLGDETTMNKWIDQTLQVLMKNSLNYSDQTLPLLQIIQLLQNNMSQLAQEFQLKSVPQESDIRYDSFFQQINYHPIIDYFDGFSEQAASQNNQITTDTQTLLTEISLPMIFSSIFIFIISFYYLLKYKELQENMMKFFYHTDKISLSRDIQRYKILKSIINQGEDQIYQYKFSINNHDAFLEAEDEFHEKLVTEMKNYKARLPDINLQQSRIFILFFFVFISYIIFIAGSFTYLKIFISNYQDFINNLQDFSRISYKTSNLMSERELCYASFSTSLQQEFPQVLMLEYQDVSSMFKSDIDQLGNFINNIGQLQFQIVDVSIVSQVQNLFKQDICLSMQYNSTFYKRDRNVYDQACHYIQQGTLNQGLITSLNNIRNKFNSEFKENHFQQRTLYNNPNQILDDSLAITLISQQISMLSNKIINNANQKKDSVNNILTIIICISMVVLGLINFLLFMRGKNHLLQVYNNNKLIIFLLPQQTLFMQHKLFNQFKTFLKRYNL</sequence>
<feature type="transmembrane region" description="Helical" evidence="2">
    <location>
        <begin position="126"/>
        <end position="147"/>
    </location>
</feature>